<accession>A0ABS1E3A6</accession>
<dbReference type="InterPro" id="IPR052943">
    <property type="entry name" value="TMTC_O-mannosyl-trnsfr"/>
</dbReference>
<proteinExistence type="predicted"/>
<dbReference type="Gene3D" id="1.25.40.10">
    <property type="entry name" value="Tetratricopeptide repeat domain"/>
    <property type="match status" value="1"/>
</dbReference>
<keyword evidence="3" id="KW-1185">Reference proteome</keyword>
<name>A0ABS1E3A6_RUBGE</name>
<dbReference type="SMART" id="SM00028">
    <property type="entry name" value="TPR"/>
    <property type="match status" value="3"/>
</dbReference>
<reference evidence="2" key="2">
    <citation type="journal article" date="2020" name="Microorganisms">
        <title>Osmotic Adaptation and Compatible Solute Biosynthesis of Phototrophic Bacteria as Revealed from Genome Analyses.</title>
        <authorList>
            <person name="Imhoff J.F."/>
            <person name="Rahn T."/>
            <person name="Kunzel S."/>
            <person name="Keller A."/>
            <person name="Neulinger S.C."/>
        </authorList>
    </citation>
    <scope>NUCLEOTIDE SEQUENCE</scope>
    <source>
        <strain evidence="2">IM 151</strain>
    </source>
</reference>
<dbReference type="PANTHER" id="PTHR44809">
    <property type="match status" value="1"/>
</dbReference>
<dbReference type="Pfam" id="PF13176">
    <property type="entry name" value="TPR_7"/>
    <property type="match status" value="1"/>
</dbReference>
<dbReference type="Pfam" id="PF13432">
    <property type="entry name" value="TPR_16"/>
    <property type="match status" value="1"/>
</dbReference>
<dbReference type="InterPro" id="IPR002201">
    <property type="entry name" value="Glyco_trans_9"/>
</dbReference>
<reference evidence="2" key="1">
    <citation type="submission" date="2017-08" db="EMBL/GenBank/DDBJ databases">
        <authorList>
            <person name="Imhoff J.F."/>
            <person name="Rahn T."/>
            <person name="Kuenzel S."/>
            <person name="Neulinger S.C."/>
        </authorList>
    </citation>
    <scope>NUCLEOTIDE SEQUENCE</scope>
    <source>
        <strain evidence="2">IM 151</strain>
    </source>
</reference>
<dbReference type="SUPFAM" id="SSF48452">
    <property type="entry name" value="TPR-like"/>
    <property type="match status" value="1"/>
</dbReference>
<dbReference type="SUPFAM" id="SSF53756">
    <property type="entry name" value="UDP-Glycosyltransferase/glycogen phosphorylase"/>
    <property type="match status" value="1"/>
</dbReference>
<dbReference type="RefSeq" id="WP_200380360.1">
    <property type="nucleotide sequence ID" value="NZ_NRRU01000183.1"/>
</dbReference>
<evidence type="ECO:0000313" key="3">
    <source>
        <dbReference type="Proteomes" id="UP001041814"/>
    </source>
</evidence>
<dbReference type="Gene3D" id="3.40.50.2000">
    <property type="entry name" value="Glycogen Phosphorylase B"/>
    <property type="match status" value="1"/>
</dbReference>
<feature type="repeat" description="TPR" evidence="1">
    <location>
        <begin position="39"/>
        <end position="72"/>
    </location>
</feature>
<evidence type="ECO:0000313" key="2">
    <source>
        <dbReference type="EMBL" id="MBK1715940.1"/>
    </source>
</evidence>
<evidence type="ECO:0000256" key="1">
    <source>
        <dbReference type="PROSITE-ProRule" id="PRU00339"/>
    </source>
</evidence>
<sequence>MSATSESLFTDGTRLLEAGDAAGAEPLLRAAITAAPALAEAHANLALALERQGRVDEAIAAYREALALAPEDGAVWGLYGTLLLASRRRLEAEAALARAVELDPQSPAAWTHFGLLYALTGHEIVAERCHRHALLLAPGHDGAAFNLATLLLRQGRWDEAWPLFERRDWYAALEDLLPAPRWRGEPLAGRSLLIGVEAGLGDMIQFARYAALLKAQGAARVGVLAYPALERLFAGLDGLDVVVPLTADVAPGDWDFWVPPLSLPGLLGTRVDTVPAALPYLQADPERIAHWAAVLGAAGGRYRIGLAWRGNPRFENDAERSLASLAELAPLATLPGVTLVSLQKGAGEDEAAAPPFALVNPMAGVADLADTAAIVSQLDLVVSVDTAVVHLAGALGRPCALLLPDFGCDWRWLAGRDDTPWYPQTMRLFRQPPGGRWADAVGALHASLAAALG</sequence>
<dbReference type="PROSITE" id="PS50293">
    <property type="entry name" value="TPR_REGION"/>
    <property type="match status" value="1"/>
</dbReference>
<dbReference type="EMBL" id="NRRU01000183">
    <property type="protein sequence ID" value="MBK1715940.1"/>
    <property type="molecule type" value="Genomic_DNA"/>
</dbReference>
<dbReference type="Pfam" id="PF01075">
    <property type="entry name" value="Glyco_transf_9"/>
    <property type="match status" value="1"/>
</dbReference>
<dbReference type="PROSITE" id="PS50005">
    <property type="entry name" value="TPR"/>
    <property type="match status" value="1"/>
</dbReference>
<organism evidence="2 3">
    <name type="scientific">Rubrivivax gelatinosus</name>
    <name type="common">Rhodocyclus gelatinosus</name>
    <name type="synonym">Rhodopseudomonas gelatinosa</name>
    <dbReference type="NCBI Taxonomy" id="28068"/>
    <lineage>
        <taxon>Bacteria</taxon>
        <taxon>Pseudomonadati</taxon>
        <taxon>Pseudomonadota</taxon>
        <taxon>Betaproteobacteria</taxon>
        <taxon>Burkholderiales</taxon>
        <taxon>Sphaerotilaceae</taxon>
        <taxon>Rubrivivax</taxon>
    </lineage>
</organism>
<dbReference type="InterPro" id="IPR011990">
    <property type="entry name" value="TPR-like_helical_dom_sf"/>
</dbReference>
<dbReference type="Proteomes" id="UP001041814">
    <property type="component" value="Unassembled WGS sequence"/>
</dbReference>
<protein>
    <submittedName>
        <fullName evidence="2">Glycosyltransferase</fullName>
    </submittedName>
</protein>
<keyword evidence="1" id="KW-0802">TPR repeat</keyword>
<dbReference type="PANTHER" id="PTHR44809:SF1">
    <property type="entry name" value="PROTEIN O-MANNOSYL-TRANSFERASE TMTC1"/>
    <property type="match status" value="1"/>
</dbReference>
<dbReference type="InterPro" id="IPR019734">
    <property type="entry name" value="TPR_rpt"/>
</dbReference>
<gene>
    <name evidence="2" type="ORF">CKO43_24650</name>
</gene>
<comment type="caution">
    <text evidence="2">The sequence shown here is derived from an EMBL/GenBank/DDBJ whole genome shotgun (WGS) entry which is preliminary data.</text>
</comment>